<sequence length="377" mass="43500">MKEKEAEWQAKKTELLDKLGHMESQNQLLENSIQQIQEELEHRTRNLEAKVREVKSEKENIEAEYNLFVRQKQEEEFKGMDSWQSVEGNKVIGDLDKLKRDMRSFGKGMSTKDLSVFQRLDEAENVALLKDLAEVCELTNDGLPEELTSPRSPALLLNALLSHHIYTTLFKNPFFFLENGLGNDLPQSGLDSLLNEVYRRTRHANREEAHIWRSQTLRLLLPQLRDDATTQEKDLHRWTSELISNVAKLQAAHFLEGPARHLIGDTAKAKSSSKLDGIYQTAANISYMLWTRRATVKCYTLTNFSPRPLPFHPDRKDFIPHSSVKFEEFEDQLKGRPITLIVHPLLQLYGTDDAKDYDRGSTWAPAEVWLDSRKASE</sequence>
<evidence type="ECO:0000313" key="3">
    <source>
        <dbReference type="Proteomes" id="UP000235786"/>
    </source>
</evidence>
<name>A0A2J6S4Y9_HYAVF</name>
<reference evidence="2 3" key="1">
    <citation type="submission" date="2016-04" db="EMBL/GenBank/DDBJ databases">
        <title>A degradative enzymes factory behind the ericoid mycorrhizal symbiosis.</title>
        <authorList>
            <consortium name="DOE Joint Genome Institute"/>
            <person name="Martino E."/>
            <person name="Morin E."/>
            <person name="Grelet G."/>
            <person name="Kuo A."/>
            <person name="Kohler A."/>
            <person name="Daghino S."/>
            <person name="Barry K."/>
            <person name="Choi C."/>
            <person name="Cichocki N."/>
            <person name="Clum A."/>
            <person name="Copeland A."/>
            <person name="Hainaut M."/>
            <person name="Haridas S."/>
            <person name="Labutti K."/>
            <person name="Lindquist E."/>
            <person name="Lipzen A."/>
            <person name="Khouja H.-R."/>
            <person name="Murat C."/>
            <person name="Ohm R."/>
            <person name="Olson A."/>
            <person name="Spatafora J."/>
            <person name="Veneault-Fourrey C."/>
            <person name="Henrissat B."/>
            <person name="Grigoriev I."/>
            <person name="Martin F."/>
            <person name="Perotto S."/>
        </authorList>
    </citation>
    <scope>NUCLEOTIDE SEQUENCE [LARGE SCALE GENOMIC DNA]</scope>
    <source>
        <strain evidence="2 3">F</strain>
    </source>
</reference>
<gene>
    <name evidence="2" type="ORF">L207DRAFT_419762</name>
</gene>
<evidence type="ECO:0000256" key="1">
    <source>
        <dbReference type="SAM" id="Coils"/>
    </source>
</evidence>
<keyword evidence="3" id="KW-1185">Reference proteome</keyword>
<accession>A0A2J6S4Y9</accession>
<keyword evidence="1" id="KW-0175">Coiled coil</keyword>
<protein>
    <submittedName>
        <fullName evidence="2">Uncharacterized protein</fullName>
    </submittedName>
</protein>
<dbReference type="Proteomes" id="UP000235786">
    <property type="component" value="Unassembled WGS sequence"/>
</dbReference>
<organism evidence="2 3">
    <name type="scientific">Hyaloscypha variabilis (strain UAMH 11265 / GT02V1 / F)</name>
    <name type="common">Meliniomyces variabilis</name>
    <dbReference type="NCBI Taxonomy" id="1149755"/>
    <lineage>
        <taxon>Eukaryota</taxon>
        <taxon>Fungi</taxon>
        <taxon>Dikarya</taxon>
        <taxon>Ascomycota</taxon>
        <taxon>Pezizomycotina</taxon>
        <taxon>Leotiomycetes</taxon>
        <taxon>Helotiales</taxon>
        <taxon>Hyaloscyphaceae</taxon>
        <taxon>Hyaloscypha</taxon>
        <taxon>Hyaloscypha variabilis</taxon>
    </lineage>
</organism>
<evidence type="ECO:0000313" key="2">
    <source>
        <dbReference type="EMBL" id="PMD45821.1"/>
    </source>
</evidence>
<dbReference type="AlphaFoldDB" id="A0A2J6S4Y9"/>
<proteinExistence type="predicted"/>
<dbReference type="OrthoDB" id="4156714at2759"/>
<feature type="coiled-coil region" evidence="1">
    <location>
        <begin position="19"/>
        <end position="71"/>
    </location>
</feature>
<dbReference type="EMBL" id="KZ613940">
    <property type="protein sequence ID" value="PMD45821.1"/>
    <property type="molecule type" value="Genomic_DNA"/>
</dbReference>